<dbReference type="PANTHER" id="PTHR24055">
    <property type="entry name" value="MITOGEN-ACTIVATED PROTEIN KINASE"/>
    <property type="match status" value="1"/>
</dbReference>
<evidence type="ECO:0000313" key="14">
    <source>
        <dbReference type="EMBL" id="KAJ6979712.1"/>
    </source>
</evidence>
<reference evidence="14" key="1">
    <citation type="journal article" date="2023" name="Mol. Ecol. Resour.">
        <title>Chromosome-level genome assembly of a triploid poplar Populus alba 'Berolinensis'.</title>
        <authorList>
            <person name="Chen S."/>
            <person name="Yu Y."/>
            <person name="Wang X."/>
            <person name="Wang S."/>
            <person name="Zhang T."/>
            <person name="Zhou Y."/>
            <person name="He R."/>
            <person name="Meng N."/>
            <person name="Wang Y."/>
            <person name="Liu W."/>
            <person name="Liu Z."/>
            <person name="Liu J."/>
            <person name="Guo Q."/>
            <person name="Huang H."/>
            <person name="Sederoff R.R."/>
            <person name="Wang G."/>
            <person name="Qu G."/>
            <person name="Chen S."/>
        </authorList>
    </citation>
    <scope>NUCLEOTIDE SEQUENCE</scope>
    <source>
        <strain evidence="14">SC-2020</strain>
    </source>
</reference>
<feature type="region of interest" description="Disordered" evidence="12">
    <location>
        <begin position="502"/>
        <end position="531"/>
    </location>
</feature>
<comment type="caution">
    <text evidence="14">The sequence shown here is derived from an EMBL/GenBank/DDBJ whole genome shotgun (WGS) entry which is preliminary data.</text>
</comment>
<accession>A0AAD6M8M0</accession>
<dbReference type="AlphaFoldDB" id="A0AAD6M8M0"/>
<proteinExistence type="inferred from homology"/>
<evidence type="ECO:0000256" key="1">
    <source>
        <dbReference type="ARBA" id="ARBA00008832"/>
    </source>
</evidence>
<evidence type="ECO:0000256" key="10">
    <source>
        <dbReference type="ARBA" id="ARBA00048312"/>
    </source>
</evidence>
<evidence type="ECO:0000256" key="3">
    <source>
        <dbReference type="ARBA" id="ARBA00022527"/>
    </source>
</evidence>
<dbReference type="EMBL" id="JAQIZT010000011">
    <property type="protein sequence ID" value="KAJ6979712.1"/>
    <property type="molecule type" value="Genomic_DNA"/>
</dbReference>
<dbReference type="EC" id="2.7.11.24" evidence="2"/>
<gene>
    <name evidence="14" type="ORF">NC653_027756</name>
</gene>
<evidence type="ECO:0000256" key="7">
    <source>
        <dbReference type="ARBA" id="ARBA00022777"/>
    </source>
</evidence>
<dbReference type="Proteomes" id="UP001164929">
    <property type="component" value="Chromosome 11"/>
</dbReference>
<keyword evidence="3" id="KW-0723">Serine/threonine-protein kinase</keyword>
<organism evidence="14 15">
    <name type="scientific">Populus alba x Populus x berolinensis</name>
    <dbReference type="NCBI Taxonomy" id="444605"/>
    <lineage>
        <taxon>Eukaryota</taxon>
        <taxon>Viridiplantae</taxon>
        <taxon>Streptophyta</taxon>
        <taxon>Embryophyta</taxon>
        <taxon>Tracheophyta</taxon>
        <taxon>Spermatophyta</taxon>
        <taxon>Magnoliopsida</taxon>
        <taxon>eudicotyledons</taxon>
        <taxon>Gunneridae</taxon>
        <taxon>Pentapetalae</taxon>
        <taxon>rosids</taxon>
        <taxon>fabids</taxon>
        <taxon>Malpighiales</taxon>
        <taxon>Salicaceae</taxon>
        <taxon>Saliceae</taxon>
        <taxon>Populus</taxon>
    </lineage>
</organism>
<protein>
    <recommendedName>
        <fullName evidence="2">mitogen-activated protein kinase</fullName>
        <ecNumber evidence="2">2.7.11.24</ecNumber>
    </recommendedName>
</protein>
<dbReference type="Gene3D" id="1.10.510.10">
    <property type="entry name" value="Transferase(Phosphotransferase) domain 1"/>
    <property type="match status" value="2"/>
</dbReference>
<comment type="similarity">
    <text evidence="1">Belongs to the protein kinase superfamily. CMGC Ser/Thr protein kinase family. MAP kinase subfamily.</text>
</comment>
<evidence type="ECO:0000256" key="11">
    <source>
        <dbReference type="PROSITE-ProRule" id="PRU10141"/>
    </source>
</evidence>
<evidence type="ECO:0000256" key="8">
    <source>
        <dbReference type="ARBA" id="ARBA00022840"/>
    </source>
</evidence>
<dbReference type="FunFam" id="3.30.200.20:FF:000046">
    <property type="entry name" value="Mitogen-activated protein kinase"/>
    <property type="match status" value="1"/>
</dbReference>
<dbReference type="FunFam" id="1.10.510.10:FF:000624">
    <property type="entry name" value="Mitogen-activated protein kinase"/>
    <property type="match status" value="2"/>
</dbReference>
<dbReference type="SUPFAM" id="SSF56112">
    <property type="entry name" value="Protein kinase-like (PK-like)"/>
    <property type="match status" value="1"/>
</dbReference>
<evidence type="ECO:0000256" key="5">
    <source>
        <dbReference type="ARBA" id="ARBA00022679"/>
    </source>
</evidence>
<dbReference type="Gene3D" id="3.30.200.20">
    <property type="entry name" value="Phosphorylase Kinase, domain 1"/>
    <property type="match status" value="2"/>
</dbReference>
<sequence>MDEVFVAPPGTLELKEMEFFTEYGDANRYKILEVIGKGSYGVVCAAIDTHTGEKVAIKKINNVFEHISDAFRILREVKLLRLLRHPDIVEIKRIMLPPSKREFKDIFVVFELMESDLHQVIKANDDLTREHHQFFLYQMLRALKYMHTANMYHRDLKPKNILANANCKLKVCDFGLARVAFSDTPTTVFWTDYVATRWYRAPELCGSFFSKVWLLFTMCGHSFPELTWLERDIGYSGLTLWEDYELSWKLKYLSIQYTRAIDIWSIGCIFAEVLTGKPLFPGKSVVHQLDLITDLLGTPSLETISRIRNDKARKYLTDMRKKQPVPFAQKFPNADPLAHRLLQRLLAFDPKDRPTAEEALADPYFKGLAKVEREPSCQPITKLEFEFERRRVTKEDVRELLYREILEYHPQLLKDYINGNESTNFLYPSAIGHFRKQFAHLEENSGRSAPVIPLERKHVSLPRSTVHSNTIPPKMQSNSTSIDNRQVTEDASKNLRVQDTGFENPANVTRPPPRMPSSAKPGRVVGSGVPYENDRNVKDLYDTRMFCRNAVLPPQTSSPHCFLRTNTLIQEKSILETGKYSQTKQQPPKCNVAAKPSSGMAMDLNTNPYYQPQSRVEQLNERIAIDAKLLQAQSQFGPVGPAALAAHRNVGTVHYGLT</sequence>
<comment type="catalytic activity">
    <reaction evidence="9">
        <text>L-threonyl-[protein] + ATP = O-phospho-L-threonyl-[protein] + ADP + H(+)</text>
        <dbReference type="Rhea" id="RHEA:46608"/>
        <dbReference type="Rhea" id="RHEA-COMP:11060"/>
        <dbReference type="Rhea" id="RHEA-COMP:11605"/>
        <dbReference type="ChEBI" id="CHEBI:15378"/>
        <dbReference type="ChEBI" id="CHEBI:30013"/>
        <dbReference type="ChEBI" id="CHEBI:30616"/>
        <dbReference type="ChEBI" id="CHEBI:61977"/>
        <dbReference type="ChEBI" id="CHEBI:456216"/>
        <dbReference type="EC" id="2.7.11.24"/>
    </reaction>
</comment>
<keyword evidence="6 11" id="KW-0547">Nucleotide-binding</keyword>
<dbReference type="InterPro" id="IPR000719">
    <property type="entry name" value="Prot_kinase_dom"/>
</dbReference>
<feature type="binding site" evidence="11">
    <location>
        <position position="59"/>
    </location>
    <ligand>
        <name>ATP</name>
        <dbReference type="ChEBI" id="CHEBI:30616"/>
    </ligand>
</feature>
<name>A0AAD6M8M0_9ROSI</name>
<evidence type="ECO:0000259" key="13">
    <source>
        <dbReference type="PROSITE" id="PS50011"/>
    </source>
</evidence>
<dbReference type="PROSITE" id="PS00107">
    <property type="entry name" value="PROTEIN_KINASE_ATP"/>
    <property type="match status" value="1"/>
</dbReference>
<dbReference type="PROSITE" id="PS50011">
    <property type="entry name" value="PROTEIN_KINASE_DOM"/>
    <property type="match status" value="1"/>
</dbReference>
<dbReference type="InterPro" id="IPR017441">
    <property type="entry name" value="Protein_kinase_ATP_BS"/>
</dbReference>
<evidence type="ECO:0000256" key="6">
    <source>
        <dbReference type="ARBA" id="ARBA00022741"/>
    </source>
</evidence>
<dbReference type="InterPro" id="IPR050117">
    <property type="entry name" value="MAPK"/>
</dbReference>
<keyword evidence="7" id="KW-0418">Kinase</keyword>
<dbReference type="InterPro" id="IPR011009">
    <property type="entry name" value="Kinase-like_dom_sf"/>
</dbReference>
<evidence type="ECO:0000256" key="4">
    <source>
        <dbReference type="ARBA" id="ARBA00022553"/>
    </source>
</evidence>
<keyword evidence="8 11" id="KW-0067">ATP-binding</keyword>
<dbReference type="GO" id="GO:0005524">
    <property type="term" value="F:ATP binding"/>
    <property type="evidence" value="ECO:0007669"/>
    <property type="project" value="UniProtKB-UniRule"/>
</dbReference>
<keyword evidence="5" id="KW-0808">Transferase</keyword>
<dbReference type="CDD" id="cd07859">
    <property type="entry name" value="STKc_TDY_MAPK"/>
    <property type="match status" value="1"/>
</dbReference>
<comment type="catalytic activity">
    <reaction evidence="10">
        <text>L-seryl-[protein] + ATP = O-phospho-L-seryl-[protein] + ADP + H(+)</text>
        <dbReference type="Rhea" id="RHEA:17989"/>
        <dbReference type="Rhea" id="RHEA-COMP:9863"/>
        <dbReference type="Rhea" id="RHEA-COMP:11604"/>
        <dbReference type="ChEBI" id="CHEBI:15378"/>
        <dbReference type="ChEBI" id="CHEBI:29999"/>
        <dbReference type="ChEBI" id="CHEBI:30616"/>
        <dbReference type="ChEBI" id="CHEBI:83421"/>
        <dbReference type="ChEBI" id="CHEBI:456216"/>
        <dbReference type="EC" id="2.7.11.24"/>
    </reaction>
</comment>
<evidence type="ECO:0000256" key="12">
    <source>
        <dbReference type="SAM" id="MobiDB-lite"/>
    </source>
</evidence>
<evidence type="ECO:0000256" key="9">
    <source>
        <dbReference type="ARBA" id="ARBA00047592"/>
    </source>
</evidence>
<evidence type="ECO:0000256" key="2">
    <source>
        <dbReference type="ARBA" id="ARBA00012411"/>
    </source>
</evidence>
<dbReference type="InterPro" id="IPR003527">
    <property type="entry name" value="MAP_kinase_CS"/>
</dbReference>
<evidence type="ECO:0000313" key="15">
    <source>
        <dbReference type="Proteomes" id="UP001164929"/>
    </source>
</evidence>
<dbReference type="PROSITE" id="PS01351">
    <property type="entry name" value="MAPK"/>
    <property type="match status" value="1"/>
</dbReference>
<dbReference type="GO" id="GO:0004707">
    <property type="term" value="F:MAP kinase activity"/>
    <property type="evidence" value="ECO:0007669"/>
    <property type="project" value="UniProtKB-EC"/>
</dbReference>
<dbReference type="Pfam" id="PF00069">
    <property type="entry name" value="Pkinase"/>
    <property type="match status" value="2"/>
</dbReference>
<keyword evidence="15" id="KW-1185">Reference proteome</keyword>
<keyword evidence="4" id="KW-0597">Phosphoprotein</keyword>
<dbReference type="SMART" id="SM00220">
    <property type="entry name" value="S_TKc"/>
    <property type="match status" value="1"/>
</dbReference>
<feature type="domain" description="Protein kinase" evidence="13">
    <location>
        <begin position="29"/>
        <end position="365"/>
    </location>
</feature>